<accession>A0A919KLX8</accession>
<evidence type="ECO:0000313" key="2">
    <source>
        <dbReference type="EMBL" id="GHH64926.1"/>
    </source>
</evidence>
<evidence type="ECO:0000259" key="1">
    <source>
        <dbReference type="Pfam" id="PF04717"/>
    </source>
</evidence>
<dbReference type="Pfam" id="PF04717">
    <property type="entry name" value="Phage_base_V"/>
    <property type="match status" value="1"/>
</dbReference>
<dbReference type="AlphaFoldDB" id="A0A919KLX8"/>
<dbReference type="InterPro" id="IPR037026">
    <property type="entry name" value="Vgr_OB-fold_dom_sf"/>
</dbReference>
<evidence type="ECO:0000313" key="3">
    <source>
        <dbReference type="Proteomes" id="UP000617734"/>
    </source>
</evidence>
<dbReference type="RefSeq" id="WP_190210135.1">
    <property type="nucleotide sequence ID" value="NZ_BNBO01000006.1"/>
</dbReference>
<dbReference type="InterPro" id="IPR006531">
    <property type="entry name" value="Gp5/Vgr_OB"/>
</dbReference>
<dbReference type="SUPFAM" id="SSF69255">
    <property type="entry name" value="gp5 N-terminal domain-like"/>
    <property type="match status" value="1"/>
</dbReference>
<organism evidence="2 3">
    <name type="scientific">Kitasatospora indigofera</name>
    <dbReference type="NCBI Taxonomy" id="67307"/>
    <lineage>
        <taxon>Bacteria</taxon>
        <taxon>Bacillati</taxon>
        <taxon>Actinomycetota</taxon>
        <taxon>Actinomycetes</taxon>
        <taxon>Kitasatosporales</taxon>
        <taxon>Streptomycetaceae</taxon>
        <taxon>Kitasatospora</taxon>
    </lineage>
</organism>
<dbReference type="Gene3D" id="2.40.50.230">
    <property type="entry name" value="Gp5 N-terminal domain"/>
    <property type="match status" value="1"/>
</dbReference>
<protein>
    <recommendedName>
        <fullName evidence="1">Gp5/Type VI secretion system Vgr protein OB-fold domain-containing protein</fullName>
    </recommendedName>
</protein>
<sequence length="178" mass="18190">MTAPTVTKWYGLYQGVVVSAVDTENKGRLLVRVPEVLGDEPCIWAASSSPVAGKDSGMYSVPPPDSGVWVQFLDGDPNRAVCTGFWRGDAGDVPSAAKSTPPGVPQIVLATPSGNALVISDQPGAAGGIVLQLHGSSGPFIKINETSIEIACGQGPGFASILLTGNQVCINGSALTVQ</sequence>
<name>A0A919KLX8_9ACTN</name>
<reference evidence="2" key="2">
    <citation type="submission" date="2020-09" db="EMBL/GenBank/DDBJ databases">
        <authorList>
            <person name="Sun Q."/>
            <person name="Ohkuma M."/>
        </authorList>
    </citation>
    <scope>NUCLEOTIDE SEQUENCE</scope>
    <source>
        <strain evidence="2">JCM 4646</strain>
    </source>
</reference>
<gene>
    <name evidence="2" type="ORF">GCM10018781_16500</name>
</gene>
<dbReference type="EMBL" id="BNBO01000006">
    <property type="protein sequence ID" value="GHH64926.1"/>
    <property type="molecule type" value="Genomic_DNA"/>
</dbReference>
<comment type="caution">
    <text evidence="2">The sequence shown here is derived from an EMBL/GenBank/DDBJ whole genome shotgun (WGS) entry which is preliminary data.</text>
</comment>
<reference evidence="2" key="1">
    <citation type="journal article" date="2014" name="Int. J. Syst. Evol. Microbiol.">
        <title>Complete genome sequence of Corynebacterium casei LMG S-19264T (=DSM 44701T), isolated from a smear-ripened cheese.</title>
        <authorList>
            <consortium name="US DOE Joint Genome Institute (JGI-PGF)"/>
            <person name="Walter F."/>
            <person name="Albersmeier A."/>
            <person name="Kalinowski J."/>
            <person name="Ruckert C."/>
        </authorList>
    </citation>
    <scope>NUCLEOTIDE SEQUENCE</scope>
    <source>
        <strain evidence="2">JCM 4646</strain>
    </source>
</reference>
<keyword evidence="3" id="KW-1185">Reference proteome</keyword>
<dbReference type="Proteomes" id="UP000617734">
    <property type="component" value="Unassembled WGS sequence"/>
</dbReference>
<proteinExistence type="predicted"/>
<dbReference type="GeneID" id="95352143"/>
<feature type="domain" description="Gp5/Type VI secretion system Vgr protein OB-fold" evidence="1">
    <location>
        <begin position="13"/>
        <end position="86"/>
    </location>
</feature>